<reference evidence="3" key="1">
    <citation type="submission" date="2018-02" db="EMBL/GenBank/DDBJ databases">
        <authorList>
            <person name="Hausmann B."/>
        </authorList>
    </citation>
    <scope>NUCLEOTIDE SEQUENCE [LARGE SCALE GENOMIC DNA]</scope>
    <source>
        <strain evidence="3">Peat soil MAG SbA1</strain>
    </source>
</reference>
<name>A0A2U3K7M7_9BACT</name>
<sequence>MDQLPSGRLERPQPPRAASAAEPLKGKVDCLAPGYNGFRALFQWETNRSADEAKPGQARRGL</sequence>
<evidence type="ECO:0000256" key="1">
    <source>
        <dbReference type="SAM" id="MobiDB-lite"/>
    </source>
</evidence>
<protein>
    <submittedName>
        <fullName evidence="2">Uncharacterized protein</fullName>
    </submittedName>
</protein>
<evidence type="ECO:0000313" key="2">
    <source>
        <dbReference type="EMBL" id="SPF35659.1"/>
    </source>
</evidence>
<dbReference type="Proteomes" id="UP000238701">
    <property type="component" value="Unassembled WGS sequence"/>
</dbReference>
<proteinExistence type="predicted"/>
<feature type="region of interest" description="Disordered" evidence="1">
    <location>
        <begin position="1"/>
        <end position="24"/>
    </location>
</feature>
<dbReference type="AlphaFoldDB" id="A0A2U3K7M7"/>
<organism evidence="2 3">
    <name type="scientific">Candidatus Sulfotelmatobacter kueseliae</name>
    <dbReference type="NCBI Taxonomy" id="2042962"/>
    <lineage>
        <taxon>Bacteria</taxon>
        <taxon>Pseudomonadati</taxon>
        <taxon>Acidobacteriota</taxon>
        <taxon>Terriglobia</taxon>
        <taxon>Terriglobales</taxon>
        <taxon>Candidatus Korobacteraceae</taxon>
        <taxon>Candidatus Sulfotelmatobacter</taxon>
    </lineage>
</organism>
<evidence type="ECO:0000313" key="3">
    <source>
        <dbReference type="Proteomes" id="UP000238701"/>
    </source>
</evidence>
<dbReference type="EMBL" id="OMOD01000048">
    <property type="protein sequence ID" value="SPF35659.1"/>
    <property type="molecule type" value="Genomic_DNA"/>
</dbReference>
<accession>A0A2U3K7M7</accession>
<gene>
    <name evidence="2" type="ORF">SBA1_1410001</name>
</gene>